<evidence type="ECO:0000313" key="2">
    <source>
        <dbReference type="Proteomes" id="UP001156641"/>
    </source>
</evidence>
<organism evidence="1 2">
    <name type="scientific">Acidocella aquatica</name>
    <dbReference type="NCBI Taxonomy" id="1922313"/>
    <lineage>
        <taxon>Bacteria</taxon>
        <taxon>Pseudomonadati</taxon>
        <taxon>Pseudomonadota</taxon>
        <taxon>Alphaproteobacteria</taxon>
        <taxon>Acetobacterales</taxon>
        <taxon>Acidocellaceae</taxon>
        <taxon>Acidocella</taxon>
    </lineage>
</organism>
<evidence type="ECO:0008006" key="3">
    <source>
        <dbReference type="Google" id="ProtNLM"/>
    </source>
</evidence>
<accession>A0ABQ6ABG9</accession>
<reference evidence="2" key="1">
    <citation type="journal article" date="2019" name="Int. J. Syst. Evol. Microbiol.">
        <title>The Global Catalogue of Microorganisms (GCM) 10K type strain sequencing project: providing services to taxonomists for standard genome sequencing and annotation.</title>
        <authorList>
            <consortium name="The Broad Institute Genomics Platform"/>
            <consortium name="The Broad Institute Genome Sequencing Center for Infectious Disease"/>
            <person name="Wu L."/>
            <person name="Ma J."/>
        </authorList>
    </citation>
    <scope>NUCLEOTIDE SEQUENCE [LARGE SCALE GENOMIC DNA]</scope>
    <source>
        <strain evidence="2">NBRC 112502</strain>
    </source>
</reference>
<sequence>MSNRIVTVAGGNLFAIAAQYLNDATQWIRIAQLNGLVDPILPGVTTLGIPAVDASAGGGVAG</sequence>
<dbReference type="EMBL" id="BSOS01000067">
    <property type="protein sequence ID" value="GLR67563.1"/>
    <property type="molecule type" value="Genomic_DNA"/>
</dbReference>
<dbReference type="Proteomes" id="UP001156641">
    <property type="component" value="Unassembled WGS sequence"/>
</dbReference>
<protein>
    <recommendedName>
        <fullName evidence="3">LysM domain-containing protein</fullName>
    </recommendedName>
</protein>
<evidence type="ECO:0000313" key="1">
    <source>
        <dbReference type="EMBL" id="GLR67563.1"/>
    </source>
</evidence>
<proteinExistence type="predicted"/>
<keyword evidence="2" id="KW-1185">Reference proteome</keyword>
<name>A0ABQ6ABG9_9PROT</name>
<gene>
    <name evidence="1" type="ORF">GCM10010909_22440</name>
</gene>
<comment type="caution">
    <text evidence="1">The sequence shown here is derived from an EMBL/GenBank/DDBJ whole genome shotgun (WGS) entry which is preliminary data.</text>
</comment>
<dbReference type="RefSeq" id="WP_284258300.1">
    <property type="nucleotide sequence ID" value="NZ_BSOS01000067.1"/>
</dbReference>